<keyword evidence="2 4" id="KW-0663">Pyridoxal phosphate</keyword>
<dbReference type="Gene3D" id="3.40.640.10">
    <property type="entry name" value="Type I PLP-dependent aspartate aminotransferase-like (Major domain)"/>
    <property type="match status" value="1"/>
</dbReference>
<reference evidence="6" key="1">
    <citation type="journal article" date="2020" name="Stud. Mycol.">
        <title>101 Dothideomycetes genomes: a test case for predicting lifestyles and emergence of pathogens.</title>
        <authorList>
            <person name="Haridas S."/>
            <person name="Albert R."/>
            <person name="Binder M."/>
            <person name="Bloem J."/>
            <person name="Labutti K."/>
            <person name="Salamov A."/>
            <person name="Andreopoulos B."/>
            <person name="Baker S."/>
            <person name="Barry K."/>
            <person name="Bills G."/>
            <person name="Bluhm B."/>
            <person name="Cannon C."/>
            <person name="Castanera R."/>
            <person name="Culley D."/>
            <person name="Daum C."/>
            <person name="Ezra D."/>
            <person name="Gonzalez J."/>
            <person name="Henrissat B."/>
            <person name="Kuo A."/>
            <person name="Liang C."/>
            <person name="Lipzen A."/>
            <person name="Lutzoni F."/>
            <person name="Magnuson J."/>
            <person name="Mondo S."/>
            <person name="Nolan M."/>
            <person name="Ohm R."/>
            <person name="Pangilinan J."/>
            <person name="Park H.-J."/>
            <person name="Ramirez L."/>
            <person name="Alfaro M."/>
            <person name="Sun H."/>
            <person name="Tritt A."/>
            <person name="Yoshinaga Y."/>
            <person name="Zwiers L.-H."/>
            <person name="Turgeon B."/>
            <person name="Goodwin S."/>
            <person name="Spatafora J."/>
            <person name="Crous P."/>
            <person name="Grigoriev I."/>
        </authorList>
    </citation>
    <scope>NUCLEOTIDE SEQUENCE</scope>
    <source>
        <strain evidence="6">CBS 121410</strain>
    </source>
</reference>
<dbReference type="Pfam" id="PF03476">
    <property type="entry name" value="MOSC_N"/>
    <property type="match status" value="1"/>
</dbReference>
<name>A0A9P4HZE7_9PEZI</name>
<dbReference type="PANTHER" id="PTHR14237">
    <property type="entry name" value="MOLYBDOPTERIN COFACTOR SULFURASE MOSC"/>
    <property type="match status" value="1"/>
</dbReference>
<dbReference type="PANTHER" id="PTHR14237:SF80">
    <property type="entry name" value="MOLYBDENUM COFACTOR SULFURASE"/>
    <property type="match status" value="1"/>
</dbReference>
<dbReference type="InterPro" id="IPR028886">
    <property type="entry name" value="MoCo_sulfurase"/>
</dbReference>
<gene>
    <name evidence="4" type="primary">hxB</name>
    <name evidence="6" type="ORF">K490DRAFT_33290</name>
</gene>
<feature type="domain" description="MOSC" evidence="5">
    <location>
        <begin position="653"/>
        <end position="827"/>
    </location>
</feature>
<evidence type="ECO:0000313" key="7">
    <source>
        <dbReference type="Proteomes" id="UP000799776"/>
    </source>
</evidence>
<dbReference type="InterPro" id="IPR005302">
    <property type="entry name" value="MoCF_Sase_C"/>
</dbReference>
<comment type="similarity">
    <text evidence="4">Belongs to the class-V pyridoxal-phosphate-dependent aminotransferase family. MOCOS subfamily.</text>
</comment>
<keyword evidence="7" id="KW-1185">Reference proteome</keyword>
<dbReference type="InterPro" id="IPR015424">
    <property type="entry name" value="PyrdxlP-dep_Trfase"/>
</dbReference>
<keyword evidence="3 4" id="KW-0501">Molybdenum cofactor biosynthesis</keyword>
<dbReference type="HAMAP" id="MF_03050">
    <property type="entry name" value="MOCOS"/>
    <property type="match status" value="1"/>
</dbReference>
<evidence type="ECO:0000256" key="2">
    <source>
        <dbReference type="ARBA" id="ARBA00022898"/>
    </source>
</evidence>
<dbReference type="SUPFAM" id="SSF53383">
    <property type="entry name" value="PLP-dependent transferases"/>
    <property type="match status" value="1"/>
</dbReference>
<comment type="catalytic activity">
    <reaction evidence="4">
        <text>Mo-molybdopterin + L-cysteine + AH2 = thio-Mo-molybdopterin + L-alanine + A + H2O</text>
        <dbReference type="Rhea" id="RHEA:42636"/>
        <dbReference type="ChEBI" id="CHEBI:13193"/>
        <dbReference type="ChEBI" id="CHEBI:15377"/>
        <dbReference type="ChEBI" id="CHEBI:17499"/>
        <dbReference type="ChEBI" id="CHEBI:35235"/>
        <dbReference type="ChEBI" id="CHEBI:57972"/>
        <dbReference type="ChEBI" id="CHEBI:71302"/>
        <dbReference type="ChEBI" id="CHEBI:82685"/>
        <dbReference type="EC" id="2.8.1.9"/>
    </reaction>
</comment>
<comment type="caution">
    <text evidence="6">The sequence shown here is derived from an EMBL/GenBank/DDBJ whole genome shotgun (WGS) entry which is preliminary data.</text>
</comment>
<dbReference type="AlphaFoldDB" id="A0A9P4HZE7"/>
<dbReference type="GO" id="GO:0008265">
    <property type="term" value="F:molybdenum cofactor sulfurtransferase activity"/>
    <property type="evidence" value="ECO:0007669"/>
    <property type="project" value="UniProtKB-UniRule"/>
</dbReference>
<dbReference type="Proteomes" id="UP000799776">
    <property type="component" value="Unassembled WGS sequence"/>
</dbReference>
<dbReference type="InterPro" id="IPR015421">
    <property type="entry name" value="PyrdxlP-dep_Trfase_major"/>
</dbReference>
<sequence>MSEDSHTAYNARVEAIRQHEYPMLKVDQVYLDHAGTALYPKSLIERFSQDMISNLYGNPHSTSSSSQLSGRRVDDARLRLLRLFNADPQDFDVVFVANATAGIKLVMEAFRDRSHGFSYGYHCDSHTSLVGMRETALTYRCFASDAEVENWIGDEFAAREAAKTDMLDLFAYPAQSNMNGRRLPLDWSAKLRSRKNTTHTLLDAAAHVSTAPLDFSDEASAPDFTCLSLYKIFGFPDIGALIVRKAAGHVFQHRRYFGGGTVDMVVACSGSTALQRTRRGSQLDHARKSETLHDQLEDGTLPIHSIMALHSAIDVHQELFGTLEEISKNTAILCRKLYDGLSSLHHWNGTRVCEIYTAQSDYGNPKVQGPILAFNIRNGEGVWASTTEVERLAAIKGIHLRVGSLCNPGGTAASLDLSPWEMRRNFSAGQRCGSENDIMGGKPTGMIRVSLGAMSTLKDIAKFLEFMREFFVESAAPSPSSLPQLRSPLPQAPFYVESLTVYPIKSCAGWKIPPGKPWAIRKEGLAWDREWCLVHQGTGVALSQKRYPRMALLRPSIDLEAGLLRIQYAGDSPTMPLEDISVPLSANPSCFVRSDGFGSASTRVCGDMVAAQRYSSIAIANFFSQALGVACQLARFPAAGATAASARHSKAHLQQHQARTNPQMPGAFPDESAAWPGELAAVRPILLSNESPILTISRSSLNRLNEQIKVNGGKAVEAEVFRANIVVAEDPLSRPGSEQPYIEDQWRYLRIGNQYFQMLGSCRRCQMVCIDQATAVRGEEPFVTLAKTRRFDGKVFFGQHTCHLPLADGSSEAAYPTVATGDPMVPYFDDFDALDEPLKRALRR</sequence>
<organism evidence="6 7">
    <name type="scientific">Saccharata proteae CBS 121410</name>
    <dbReference type="NCBI Taxonomy" id="1314787"/>
    <lineage>
        <taxon>Eukaryota</taxon>
        <taxon>Fungi</taxon>
        <taxon>Dikarya</taxon>
        <taxon>Ascomycota</taxon>
        <taxon>Pezizomycotina</taxon>
        <taxon>Dothideomycetes</taxon>
        <taxon>Dothideomycetes incertae sedis</taxon>
        <taxon>Botryosphaeriales</taxon>
        <taxon>Saccharataceae</taxon>
        <taxon>Saccharata</taxon>
    </lineage>
</organism>
<evidence type="ECO:0000313" key="6">
    <source>
        <dbReference type="EMBL" id="KAF2090659.1"/>
    </source>
</evidence>
<dbReference type="SUPFAM" id="SSF141673">
    <property type="entry name" value="MOSC N-terminal domain-like"/>
    <property type="match status" value="1"/>
</dbReference>
<evidence type="ECO:0000256" key="4">
    <source>
        <dbReference type="HAMAP-Rule" id="MF_03050"/>
    </source>
</evidence>
<dbReference type="EMBL" id="ML978712">
    <property type="protein sequence ID" value="KAF2090659.1"/>
    <property type="molecule type" value="Genomic_DNA"/>
</dbReference>
<keyword evidence="1 4" id="KW-0808">Transferase</keyword>
<dbReference type="GO" id="GO:0016829">
    <property type="term" value="F:lyase activity"/>
    <property type="evidence" value="ECO:0007669"/>
    <property type="project" value="UniProtKB-UniRule"/>
</dbReference>
<dbReference type="OrthoDB" id="10264306at2759"/>
<evidence type="ECO:0000256" key="3">
    <source>
        <dbReference type="ARBA" id="ARBA00023150"/>
    </source>
</evidence>
<comment type="function">
    <text evidence="4">Sulfurates the molybdenum cofactor. Sulfation of molybdenum is essential for xanthine dehydrogenase (XDH) and aldehyde oxidase (ADO) enzymes in which molybdenum cofactor is liganded by 1 oxygen and 1 sulfur atom in active form.</text>
</comment>
<dbReference type="InterPro" id="IPR005303">
    <property type="entry name" value="MOCOS_middle"/>
</dbReference>
<evidence type="ECO:0000259" key="5">
    <source>
        <dbReference type="PROSITE" id="PS51340"/>
    </source>
</evidence>
<dbReference type="GO" id="GO:0006777">
    <property type="term" value="P:Mo-molybdopterin cofactor biosynthetic process"/>
    <property type="evidence" value="ECO:0007669"/>
    <property type="project" value="UniProtKB-UniRule"/>
</dbReference>
<dbReference type="PROSITE" id="PS51340">
    <property type="entry name" value="MOSC"/>
    <property type="match status" value="1"/>
</dbReference>
<comment type="cofactor">
    <cofactor evidence="4">
        <name>pyridoxal 5'-phosphate</name>
        <dbReference type="ChEBI" id="CHEBI:597326"/>
    </cofactor>
</comment>
<evidence type="ECO:0000256" key="1">
    <source>
        <dbReference type="ARBA" id="ARBA00022679"/>
    </source>
</evidence>
<dbReference type="GO" id="GO:0030151">
    <property type="term" value="F:molybdenum ion binding"/>
    <property type="evidence" value="ECO:0007669"/>
    <property type="project" value="UniProtKB-UniRule"/>
</dbReference>
<accession>A0A9P4HZE7</accession>
<dbReference type="Pfam" id="PF00266">
    <property type="entry name" value="Aminotran_5"/>
    <property type="match status" value="1"/>
</dbReference>
<feature type="active site" evidence="4">
    <location>
        <position position="406"/>
    </location>
</feature>
<dbReference type="EC" id="2.8.1.9" evidence="4"/>
<proteinExistence type="inferred from homology"/>
<dbReference type="Pfam" id="PF03473">
    <property type="entry name" value="MOSC"/>
    <property type="match status" value="1"/>
</dbReference>
<dbReference type="InterPro" id="IPR000192">
    <property type="entry name" value="Aminotrans_V_dom"/>
</dbReference>
<protein>
    <recommendedName>
        <fullName evidence="4">Molybdenum cofactor sulfurase</fullName>
        <shortName evidence="4">MCS</shortName>
        <shortName evidence="4">MOS</shortName>
        <shortName evidence="4">MoCo sulfurase</shortName>
        <ecNumber evidence="4">2.8.1.9</ecNumber>
    </recommendedName>
    <alternativeName>
        <fullName evidence="4">Molybdenum cofactor sulfurtransferase</fullName>
    </alternativeName>
</protein>
<dbReference type="GO" id="GO:0030170">
    <property type="term" value="F:pyridoxal phosphate binding"/>
    <property type="evidence" value="ECO:0007669"/>
    <property type="project" value="UniProtKB-UniRule"/>
</dbReference>
<feature type="modified residue" description="N6-(pyridoxal phosphate)lysine" evidence="4">
    <location>
        <position position="231"/>
    </location>
</feature>